<dbReference type="SUPFAM" id="SSF53335">
    <property type="entry name" value="S-adenosyl-L-methionine-dependent methyltransferases"/>
    <property type="match status" value="1"/>
</dbReference>
<feature type="non-terminal residue" evidence="1">
    <location>
        <position position="1"/>
    </location>
</feature>
<dbReference type="EMBL" id="UINC01193762">
    <property type="protein sequence ID" value="SVE09532.1"/>
    <property type="molecule type" value="Genomic_DNA"/>
</dbReference>
<evidence type="ECO:0008006" key="2">
    <source>
        <dbReference type="Google" id="ProtNLM"/>
    </source>
</evidence>
<dbReference type="InterPro" id="IPR029063">
    <property type="entry name" value="SAM-dependent_MTases_sf"/>
</dbReference>
<reference evidence="1" key="1">
    <citation type="submission" date="2018-05" db="EMBL/GenBank/DDBJ databases">
        <authorList>
            <person name="Lanie J.A."/>
            <person name="Ng W.-L."/>
            <person name="Kazmierczak K.M."/>
            <person name="Andrzejewski T.M."/>
            <person name="Davidsen T.M."/>
            <person name="Wayne K.J."/>
            <person name="Tettelin H."/>
            <person name="Glass J.I."/>
            <person name="Rusch D."/>
            <person name="Podicherti R."/>
            <person name="Tsui H.-C.T."/>
            <person name="Winkler M.E."/>
        </authorList>
    </citation>
    <scope>NUCLEOTIDE SEQUENCE</scope>
</reference>
<dbReference type="Pfam" id="PF13489">
    <property type="entry name" value="Methyltransf_23"/>
    <property type="match status" value="1"/>
</dbReference>
<dbReference type="Gene3D" id="3.40.50.150">
    <property type="entry name" value="Vaccinia Virus protein VP39"/>
    <property type="match status" value="1"/>
</dbReference>
<organism evidence="1">
    <name type="scientific">marine metagenome</name>
    <dbReference type="NCBI Taxonomy" id="408172"/>
    <lineage>
        <taxon>unclassified sequences</taxon>
        <taxon>metagenomes</taxon>
        <taxon>ecological metagenomes</taxon>
    </lineage>
</organism>
<dbReference type="CDD" id="cd02440">
    <property type="entry name" value="AdoMet_MTases"/>
    <property type="match status" value="1"/>
</dbReference>
<evidence type="ECO:0000313" key="1">
    <source>
        <dbReference type="EMBL" id="SVE09532.1"/>
    </source>
</evidence>
<proteinExistence type="predicted"/>
<protein>
    <recommendedName>
        <fullName evidence="2">Methyltransferase type 11 domain-containing protein</fullName>
    </recommendedName>
</protein>
<gene>
    <name evidence="1" type="ORF">METZ01_LOCUS462386</name>
</gene>
<sequence>GLRKSFERIIGLPPEQSDNLGRINHINIFSREQIPVTLSPTLLDVGSGLGVFPYGMQKGKWQCTAIDPDPRAIEHIRSLGIDAQLSDFMDFTSKKMYSLITFNKVLEHVINPEIMLQKSKEFLSPDGLVYIEVPDGEMAETEGPEREEFFVDHHHIFSATSLSIMANISGFTVLQISRLQEPSSKFTLRAFLAPHNKKTYE</sequence>
<dbReference type="AlphaFoldDB" id="A0A383AP69"/>
<name>A0A383AP69_9ZZZZ</name>
<accession>A0A383AP69</accession>
<dbReference type="PANTHER" id="PTHR43861">
    <property type="entry name" value="TRANS-ACONITATE 2-METHYLTRANSFERASE-RELATED"/>
    <property type="match status" value="1"/>
</dbReference>